<evidence type="ECO:0000256" key="6">
    <source>
        <dbReference type="ARBA" id="ARBA00023015"/>
    </source>
</evidence>
<keyword evidence="3" id="KW-0479">Metal-binding</keyword>
<keyword evidence="9 10" id="KW-0539">Nucleus</keyword>
<feature type="DNA-binding region" description="Fork-head" evidence="10">
    <location>
        <begin position="544"/>
        <end position="617"/>
    </location>
</feature>
<feature type="region of interest" description="Disordered" evidence="12">
    <location>
        <begin position="802"/>
        <end position="863"/>
    </location>
</feature>
<evidence type="ECO:0000256" key="8">
    <source>
        <dbReference type="ARBA" id="ARBA00023163"/>
    </source>
</evidence>
<comment type="caution">
    <text evidence="14">The sequence shown here is derived from an EMBL/GenBank/DDBJ whole genome shotgun (WGS) entry which is preliminary data.</text>
</comment>
<evidence type="ECO:0000313" key="14">
    <source>
        <dbReference type="EMBL" id="CAB3373882.1"/>
    </source>
</evidence>
<keyword evidence="6" id="KW-0805">Transcription regulation</keyword>
<dbReference type="Pfam" id="PF00250">
    <property type="entry name" value="Forkhead"/>
    <property type="match status" value="1"/>
</dbReference>
<evidence type="ECO:0000256" key="2">
    <source>
        <dbReference type="ARBA" id="ARBA00022491"/>
    </source>
</evidence>
<accession>A0A8S1D0U1</accession>
<dbReference type="GO" id="GO:0008270">
    <property type="term" value="F:zinc ion binding"/>
    <property type="evidence" value="ECO:0007669"/>
    <property type="project" value="UniProtKB-KW"/>
</dbReference>
<evidence type="ECO:0000256" key="5">
    <source>
        <dbReference type="ARBA" id="ARBA00022833"/>
    </source>
</evidence>
<feature type="compositionally biased region" description="Polar residues" evidence="12">
    <location>
        <begin position="24"/>
        <end position="33"/>
    </location>
</feature>
<dbReference type="Gene3D" id="1.10.10.10">
    <property type="entry name" value="Winged helix-like DNA-binding domain superfamily/Winged helix DNA-binding domain"/>
    <property type="match status" value="2"/>
</dbReference>
<feature type="coiled-coil region" evidence="11">
    <location>
        <begin position="215"/>
        <end position="279"/>
    </location>
</feature>
<dbReference type="PRINTS" id="PR00053">
    <property type="entry name" value="FORKHEAD"/>
</dbReference>
<dbReference type="GO" id="GO:0000981">
    <property type="term" value="F:DNA-binding transcription factor activity, RNA polymerase II-specific"/>
    <property type="evidence" value="ECO:0007669"/>
    <property type="project" value="TreeGrafter"/>
</dbReference>
<keyword evidence="5" id="KW-0862">Zinc</keyword>
<evidence type="ECO:0000256" key="10">
    <source>
        <dbReference type="PROSITE-ProRule" id="PRU00089"/>
    </source>
</evidence>
<feature type="region of interest" description="Disordered" evidence="12">
    <location>
        <begin position="737"/>
        <end position="759"/>
    </location>
</feature>
<dbReference type="Pfam" id="PF16159">
    <property type="entry name" value="FOXP-CC"/>
    <property type="match status" value="1"/>
</dbReference>
<dbReference type="PANTHER" id="PTHR45796:SF4">
    <property type="entry name" value="FORKHEAD BOX P, ISOFORM C"/>
    <property type="match status" value="1"/>
</dbReference>
<feature type="region of interest" description="Disordered" evidence="12">
    <location>
        <begin position="1"/>
        <end position="177"/>
    </location>
</feature>
<dbReference type="InterPro" id="IPR050998">
    <property type="entry name" value="FOXP"/>
</dbReference>
<evidence type="ECO:0000256" key="3">
    <source>
        <dbReference type="ARBA" id="ARBA00022723"/>
    </source>
</evidence>
<feature type="compositionally biased region" description="Acidic residues" evidence="12">
    <location>
        <begin position="816"/>
        <end position="827"/>
    </location>
</feature>
<comment type="subcellular location">
    <subcellularLocation>
        <location evidence="1 10">Nucleus</location>
    </subcellularLocation>
</comment>
<dbReference type="OrthoDB" id="5830876at2759"/>
<dbReference type="InterPro" id="IPR001766">
    <property type="entry name" value="Fork_head_dom"/>
</dbReference>
<keyword evidence="11" id="KW-0175">Coiled coil</keyword>
<organism evidence="14 15">
    <name type="scientific">Cloeon dipterum</name>
    <dbReference type="NCBI Taxonomy" id="197152"/>
    <lineage>
        <taxon>Eukaryota</taxon>
        <taxon>Metazoa</taxon>
        <taxon>Ecdysozoa</taxon>
        <taxon>Arthropoda</taxon>
        <taxon>Hexapoda</taxon>
        <taxon>Insecta</taxon>
        <taxon>Pterygota</taxon>
        <taxon>Palaeoptera</taxon>
        <taxon>Ephemeroptera</taxon>
        <taxon>Pisciforma</taxon>
        <taxon>Baetidae</taxon>
        <taxon>Cloeon</taxon>
    </lineage>
</organism>
<feature type="compositionally biased region" description="Polar residues" evidence="12">
    <location>
        <begin position="60"/>
        <end position="75"/>
    </location>
</feature>
<protein>
    <recommendedName>
        <fullName evidence="13">Fork-head domain-containing protein</fullName>
    </recommendedName>
</protein>
<feature type="region of interest" description="Disordered" evidence="12">
    <location>
        <begin position="670"/>
        <end position="705"/>
    </location>
</feature>
<reference evidence="14 15" key="1">
    <citation type="submission" date="2020-04" db="EMBL/GenBank/DDBJ databases">
        <authorList>
            <person name="Alioto T."/>
            <person name="Alioto T."/>
            <person name="Gomez Garrido J."/>
        </authorList>
    </citation>
    <scope>NUCLEOTIDE SEQUENCE [LARGE SCALE GENOMIC DNA]</scope>
</reference>
<feature type="compositionally biased region" description="Low complexity" evidence="12">
    <location>
        <begin position="94"/>
        <end position="134"/>
    </location>
</feature>
<dbReference type="SUPFAM" id="SSF46785">
    <property type="entry name" value="Winged helix' DNA-binding domain"/>
    <property type="match status" value="2"/>
</dbReference>
<dbReference type="Gene3D" id="1.20.5.340">
    <property type="match status" value="1"/>
</dbReference>
<evidence type="ECO:0000256" key="11">
    <source>
        <dbReference type="SAM" id="Coils"/>
    </source>
</evidence>
<dbReference type="GO" id="GO:0005634">
    <property type="term" value="C:nucleus"/>
    <property type="evidence" value="ECO:0007669"/>
    <property type="project" value="UniProtKB-SubCell"/>
</dbReference>
<dbReference type="FunFam" id="1.10.10.10:FF:000010">
    <property type="entry name" value="Forkhead box P2 isoform B"/>
    <property type="match status" value="1"/>
</dbReference>
<evidence type="ECO:0000256" key="12">
    <source>
        <dbReference type="SAM" id="MobiDB-lite"/>
    </source>
</evidence>
<evidence type="ECO:0000256" key="9">
    <source>
        <dbReference type="ARBA" id="ARBA00023242"/>
    </source>
</evidence>
<evidence type="ECO:0000256" key="7">
    <source>
        <dbReference type="ARBA" id="ARBA00023125"/>
    </source>
</evidence>
<dbReference type="InterPro" id="IPR036388">
    <property type="entry name" value="WH-like_DNA-bd_sf"/>
</dbReference>
<keyword evidence="4" id="KW-0863">Zinc-finger</keyword>
<dbReference type="InterPro" id="IPR036390">
    <property type="entry name" value="WH_DNA-bd_sf"/>
</dbReference>
<dbReference type="AlphaFoldDB" id="A0A8S1D0U1"/>
<feature type="compositionally biased region" description="Polar residues" evidence="12">
    <location>
        <begin position="166"/>
        <end position="177"/>
    </location>
</feature>
<dbReference type="InterPro" id="IPR030456">
    <property type="entry name" value="TF_fork_head_CS_2"/>
</dbReference>
<feature type="compositionally biased region" description="Polar residues" evidence="12">
    <location>
        <begin position="737"/>
        <end position="747"/>
    </location>
</feature>
<proteinExistence type="predicted"/>
<dbReference type="EMBL" id="CADEPI010000091">
    <property type="protein sequence ID" value="CAB3373882.1"/>
    <property type="molecule type" value="Genomic_DNA"/>
</dbReference>
<keyword evidence="2" id="KW-0678">Repressor</keyword>
<dbReference type="FunFam" id="1.20.5.340:FF:000005">
    <property type="entry name" value="Forkhead box P1, isoform CRA_f"/>
    <property type="match status" value="1"/>
</dbReference>
<dbReference type="SMART" id="SM00339">
    <property type="entry name" value="FH"/>
    <property type="match status" value="1"/>
</dbReference>
<dbReference type="InterPro" id="IPR032354">
    <property type="entry name" value="FOXP-CC"/>
</dbReference>
<feature type="compositionally biased region" description="Basic and acidic residues" evidence="12">
    <location>
        <begin position="802"/>
        <end position="815"/>
    </location>
</feature>
<evidence type="ECO:0000259" key="13">
    <source>
        <dbReference type="PROSITE" id="PS50039"/>
    </source>
</evidence>
<dbReference type="PANTHER" id="PTHR45796">
    <property type="entry name" value="FORKHEAD BOX P, ISOFORM C"/>
    <property type="match status" value="1"/>
</dbReference>
<evidence type="ECO:0000313" key="15">
    <source>
        <dbReference type="Proteomes" id="UP000494165"/>
    </source>
</evidence>
<evidence type="ECO:0000256" key="4">
    <source>
        <dbReference type="ARBA" id="ARBA00022771"/>
    </source>
</evidence>
<gene>
    <name evidence="14" type="ORF">CLODIP_2_CD02372</name>
</gene>
<sequence>MLEPRWRPVQGNCLGEGPLEVSPWTKSQFSTQPLAWPPILREGRRREDGIMDHDNDGAINLSTSQRPSACTTPNGSPDFDDADQASSLAKALKAQQQSGSQPQQSQPQAATPAPAAQAPSTPNPQQAASGNSPVPGGGGSDSHKGKVAAPATPESNGKSPPPLLASHQQPQTLQQMMSPGLQQMQQVLQQHILNPAQLQSLQQAILLSQGQQQQQQFAELGRKQLEQVLQQLQEQLQMNLIQQSHLLQSGDKKKASVPLQQLSMQQQQLMQQMRIVQHQFLVQQGLPMMVAQGAGDVLGLSPEGPWKDAPSSKSPDHEPKNSPLNGLLGHRGGPREGMNGITPEAAAASTLEKHPLYGHGVCKWPGCEAVCDDADAFFNHLNTEHSLDDRSTAQARVQMQVVSQLELQLQKERDRMQAMMQHLHMTKQQMANEAKNEMPRNPSPAALAKLHLSSNVGATNLSQPQVPQQPVSAAPPMLPMVSATRSPMLHPPTPTMGAPIRRRISDKTSLSLAGGLPYMLERAGLDVQQEIQRNRDFYKNADVRPPFTYASLIRQSIIESPDKQLTLNEIYNWFQNTFCYFRRNAATWKNAVRHNLSLHKCFMRVENVKGAVWTVDEVEFYKRRPQRCATGYNAIRTNLSLHKCFVRYEDDFGSFWMVDDAEFVKRRHLSRGRPRKYDPTPSPTPPHLSAQGVQSKSPTMTQSPTLYGDALNASLQFYHENYSEAALADSNHPFLSSGMNRASTSSPDKGPSPPAELRGSMDSVHIKQEPPHLLGSQLLSENGMLGPGGAGLAHLVKHELMEHGGHPGGHHHMEDSGDEMDQDEDYKDEDHKPSGLGVSDEEEENVAQDLSMAPEAEEHSNQG</sequence>
<dbReference type="GO" id="GO:0000978">
    <property type="term" value="F:RNA polymerase II cis-regulatory region sequence-specific DNA binding"/>
    <property type="evidence" value="ECO:0007669"/>
    <property type="project" value="TreeGrafter"/>
</dbReference>
<feature type="compositionally biased region" description="Basic and acidic residues" evidence="12">
    <location>
        <begin position="41"/>
        <end position="56"/>
    </location>
</feature>
<name>A0A8S1D0U1_9INSE</name>
<dbReference type="PROSITE" id="PS00658">
    <property type="entry name" value="FORK_HEAD_2"/>
    <property type="match status" value="1"/>
</dbReference>
<dbReference type="CDD" id="cd20065">
    <property type="entry name" value="FH_FOXP2"/>
    <property type="match status" value="1"/>
</dbReference>
<dbReference type="InterPro" id="IPR047412">
    <property type="entry name" value="FH_FOXP1_P2"/>
</dbReference>
<feature type="compositionally biased region" description="Polar residues" evidence="12">
    <location>
        <begin position="691"/>
        <end position="705"/>
    </location>
</feature>
<evidence type="ECO:0000256" key="1">
    <source>
        <dbReference type="ARBA" id="ARBA00004123"/>
    </source>
</evidence>
<dbReference type="PROSITE" id="PS50039">
    <property type="entry name" value="FORK_HEAD_3"/>
    <property type="match status" value="1"/>
</dbReference>
<feature type="domain" description="Fork-head" evidence="13">
    <location>
        <begin position="544"/>
        <end position="617"/>
    </location>
</feature>
<dbReference type="Proteomes" id="UP000494165">
    <property type="component" value="Unassembled WGS sequence"/>
</dbReference>
<keyword evidence="15" id="KW-1185">Reference proteome</keyword>
<feature type="region of interest" description="Disordered" evidence="12">
    <location>
        <begin position="299"/>
        <end position="333"/>
    </location>
</feature>
<keyword evidence="7 10" id="KW-0238">DNA-binding</keyword>
<keyword evidence="8" id="KW-0804">Transcription</keyword>